<evidence type="ECO:0000313" key="2">
    <source>
        <dbReference type="Proteomes" id="UP001160390"/>
    </source>
</evidence>
<organism evidence="1 2">
    <name type="scientific">Clonostachys chloroleuca</name>
    <dbReference type="NCBI Taxonomy" id="1926264"/>
    <lineage>
        <taxon>Eukaryota</taxon>
        <taxon>Fungi</taxon>
        <taxon>Dikarya</taxon>
        <taxon>Ascomycota</taxon>
        <taxon>Pezizomycotina</taxon>
        <taxon>Sordariomycetes</taxon>
        <taxon>Hypocreomycetidae</taxon>
        <taxon>Hypocreales</taxon>
        <taxon>Bionectriaceae</taxon>
        <taxon>Clonostachys</taxon>
    </lineage>
</organism>
<dbReference type="AlphaFoldDB" id="A0AA35MEK0"/>
<proteinExistence type="predicted"/>
<keyword evidence="2" id="KW-1185">Reference proteome</keyword>
<gene>
    <name evidence="1" type="ORF">CCHLO57077_00005166</name>
</gene>
<name>A0AA35MEK0_9HYPO</name>
<comment type="caution">
    <text evidence="1">The sequence shown here is derived from an EMBL/GenBank/DDBJ whole genome shotgun (WGS) entry which is preliminary data.</text>
</comment>
<dbReference type="EMBL" id="CABFNP030001266">
    <property type="protein sequence ID" value="CAI6095548.1"/>
    <property type="molecule type" value="Genomic_DNA"/>
</dbReference>
<accession>A0AA35MEK0</accession>
<reference evidence="1" key="1">
    <citation type="submission" date="2023-01" db="EMBL/GenBank/DDBJ databases">
        <authorList>
            <person name="Piombo E."/>
        </authorList>
    </citation>
    <scope>NUCLEOTIDE SEQUENCE</scope>
</reference>
<sequence>MSRADGKGRGFGKYQKLGMKRSIGVIDEGPQTIVKAYKLGTRCIIHAITTSYFIFKTLSLSPEAKLFRNLSLISETERRVRNASIWWKIEFPECVYIISLTQEFLEAVHGEVLNSQV</sequence>
<protein>
    <submittedName>
        <fullName evidence="1">Uncharacterized protein</fullName>
    </submittedName>
</protein>
<dbReference type="Proteomes" id="UP001160390">
    <property type="component" value="Unassembled WGS sequence"/>
</dbReference>
<evidence type="ECO:0000313" key="1">
    <source>
        <dbReference type="EMBL" id="CAI6095548.1"/>
    </source>
</evidence>